<reference evidence="8 9" key="2">
    <citation type="journal article" date="2017" name="Sci. Rep.">
        <title>A mobile pathogenicity chromosome in Fusarium oxysporum for infection of multiple cucurbit species.</title>
        <authorList>
            <person name="van Dam P."/>
            <person name="Fokkens L."/>
            <person name="Ayukawa Y."/>
            <person name="van der Gragt M."/>
            <person name="Ter Horst A."/>
            <person name="Brankovics B."/>
            <person name="Houterman P.M."/>
            <person name="Arie T."/>
            <person name="Rep M."/>
        </authorList>
    </citation>
    <scope>NUCLEOTIDE SEQUENCE [LARGE SCALE GENOMIC DNA]</scope>
    <source>
        <strain evidence="8 9">Forc016</strain>
    </source>
</reference>
<evidence type="ECO:0000256" key="1">
    <source>
        <dbReference type="ARBA" id="ARBA00007992"/>
    </source>
</evidence>
<dbReference type="Pfam" id="PF01494">
    <property type="entry name" value="FAD_binding_3"/>
    <property type="match status" value="1"/>
</dbReference>
<evidence type="ECO:0000256" key="4">
    <source>
        <dbReference type="ARBA" id="ARBA00023002"/>
    </source>
</evidence>
<dbReference type="Gene3D" id="3.50.50.60">
    <property type="entry name" value="FAD/NAD(P)-binding domain"/>
    <property type="match status" value="1"/>
</dbReference>
<name>A0A2H3G604_FUSOX</name>
<dbReference type="Pfam" id="PF00890">
    <property type="entry name" value="FAD_binding_2"/>
    <property type="match status" value="1"/>
</dbReference>
<evidence type="ECO:0000256" key="5">
    <source>
        <dbReference type="ARBA" id="ARBA00023033"/>
    </source>
</evidence>
<keyword evidence="5" id="KW-0503">Monooxygenase</keyword>
<evidence type="ECO:0000256" key="2">
    <source>
        <dbReference type="ARBA" id="ARBA00022630"/>
    </source>
</evidence>
<dbReference type="InterPro" id="IPR050493">
    <property type="entry name" value="FAD-dep_Monooxygenase_BioMet"/>
</dbReference>
<reference evidence="8 9" key="1">
    <citation type="journal article" date="2016" name="Environ. Microbiol.">
        <title>Effector profiles distinguish formae speciales of Fusarium oxysporum.</title>
        <authorList>
            <person name="van Dam P."/>
            <person name="Fokkens L."/>
            <person name="Schmidt S.M."/>
            <person name="Linmans J.H."/>
            <person name="Kistler H.C."/>
            <person name="Ma L.J."/>
            <person name="Rep M."/>
        </authorList>
    </citation>
    <scope>NUCLEOTIDE SEQUENCE [LARGE SCALE GENOMIC DNA]</scope>
    <source>
        <strain evidence="8 9">Forc016</strain>
    </source>
</reference>
<keyword evidence="2" id="KW-0285">Flavoprotein</keyword>
<dbReference type="InterPro" id="IPR002938">
    <property type="entry name" value="FAD-bd"/>
</dbReference>
<dbReference type="InterPro" id="IPR003953">
    <property type="entry name" value="FAD-dep_OxRdtase_2_FAD-bd"/>
</dbReference>
<dbReference type="GO" id="GO:0004497">
    <property type="term" value="F:monooxygenase activity"/>
    <property type="evidence" value="ECO:0007669"/>
    <property type="project" value="UniProtKB-KW"/>
</dbReference>
<dbReference type="Proteomes" id="UP000219602">
    <property type="component" value="Chromosome 13"/>
</dbReference>
<dbReference type="EMBL" id="MABQ02000011">
    <property type="protein sequence ID" value="PCD23368.1"/>
    <property type="molecule type" value="Genomic_DNA"/>
</dbReference>
<dbReference type="PANTHER" id="PTHR13789:SF215">
    <property type="entry name" value="FAD-BINDING DOMAIN-CONTAINING PROTEIN-RELATED"/>
    <property type="match status" value="1"/>
</dbReference>
<comment type="caution">
    <text evidence="8">The sequence shown here is derived from an EMBL/GenBank/DDBJ whole genome shotgun (WGS) entry which is preliminary data.</text>
</comment>
<protein>
    <submittedName>
        <fullName evidence="8">Uncharacterized protein</fullName>
    </submittedName>
</protein>
<feature type="domain" description="FAD-binding" evidence="7">
    <location>
        <begin position="173"/>
        <end position="381"/>
    </location>
</feature>
<keyword evidence="3" id="KW-0274">FAD</keyword>
<evidence type="ECO:0000256" key="3">
    <source>
        <dbReference type="ARBA" id="ARBA00022827"/>
    </source>
</evidence>
<organism evidence="8 9">
    <name type="scientific">Fusarium oxysporum f. sp. radicis-cucumerinum</name>
    <dbReference type="NCBI Taxonomy" id="327505"/>
    <lineage>
        <taxon>Eukaryota</taxon>
        <taxon>Fungi</taxon>
        <taxon>Dikarya</taxon>
        <taxon>Ascomycota</taxon>
        <taxon>Pezizomycotina</taxon>
        <taxon>Sordariomycetes</taxon>
        <taxon>Hypocreomycetidae</taxon>
        <taxon>Hypocreales</taxon>
        <taxon>Nectriaceae</taxon>
        <taxon>Fusarium</taxon>
        <taxon>Fusarium oxysporum species complex</taxon>
    </lineage>
</organism>
<sequence>MPLKVIIAGAGLGGLGAAIAMARAGHNVEVFEQSRFLNEIGAAIHIAPNATRVLKSWDIDFAELQAVLCNAIKIYDHTGKLIFVPVKLEELQKSIGTKDEWLLTHRVDLHSTLRKAATGKTFAGTIKIHTASKVVQAVCTCIWALYANLNWSTDNLEDAATAEITLANSIKHKGDLLIGADGVHSKVVSAVAGSPPVRVSTKQNTFRFLVPIDKLMANPITGPFFGKLGFDCQHVFTTRDRRMVVYPCRNGKLLNIVAMHPSDDAGLDSESSWLAGGRVEELLDVYKEFGPELIEMCRIGEDLKLWSLATRDPPTKFWKGRTVLLGDAAHPMLPHQGQGGAQSFEDAAALGVLFPADTTVDDVPKRLELYNKLRYPRSVTVMFMSKINDERRGEMMEDLRKFVPDAELPPNIFPYLWNNFVLDDAQKALAAAA</sequence>
<dbReference type="AlphaFoldDB" id="A0A2H3G604"/>
<dbReference type="InterPro" id="IPR036188">
    <property type="entry name" value="FAD/NAD-bd_sf"/>
</dbReference>
<dbReference type="SUPFAM" id="SSF54373">
    <property type="entry name" value="FAD-linked reductases, C-terminal domain"/>
    <property type="match status" value="1"/>
</dbReference>
<keyword evidence="4" id="KW-0560">Oxidoreductase</keyword>
<evidence type="ECO:0000313" key="9">
    <source>
        <dbReference type="Proteomes" id="UP000219602"/>
    </source>
</evidence>
<dbReference type="STRING" id="327505.A0A2H3G604"/>
<evidence type="ECO:0000259" key="7">
    <source>
        <dbReference type="Pfam" id="PF01494"/>
    </source>
</evidence>
<accession>A0A2H3G604</accession>
<dbReference type="PRINTS" id="PR00420">
    <property type="entry name" value="RNGMNOXGNASE"/>
</dbReference>
<evidence type="ECO:0000259" key="6">
    <source>
        <dbReference type="Pfam" id="PF00890"/>
    </source>
</evidence>
<gene>
    <name evidence="8" type="ORF">AU210_014890</name>
</gene>
<dbReference type="GO" id="GO:0071949">
    <property type="term" value="F:FAD binding"/>
    <property type="evidence" value="ECO:0007669"/>
    <property type="project" value="InterPro"/>
</dbReference>
<proteinExistence type="inferred from homology"/>
<comment type="similarity">
    <text evidence="1">Belongs to the paxM FAD-dependent monooxygenase family.</text>
</comment>
<feature type="domain" description="FAD-dependent oxidoreductase 2 FAD-binding" evidence="6">
    <location>
        <begin position="5"/>
        <end position="35"/>
    </location>
</feature>
<evidence type="ECO:0000313" key="8">
    <source>
        <dbReference type="EMBL" id="PCD23368.1"/>
    </source>
</evidence>
<dbReference type="SUPFAM" id="SSF51905">
    <property type="entry name" value="FAD/NAD(P)-binding domain"/>
    <property type="match status" value="1"/>
</dbReference>
<dbReference type="PANTHER" id="PTHR13789">
    <property type="entry name" value="MONOOXYGENASE"/>
    <property type="match status" value="1"/>
</dbReference>